<organism evidence="8 9">
    <name type="scientific">Ralstonia condita</name>
    <dbReference type="NCBI Taxonomy" id="3058600"/>
    <lineage>
        <taxon>Bacteria</taxon>
        <taxon>Pseudomonadati</taxon>
        <taxon>Pseudomonadota</taxon>
        <taxon>Betaproteobacteria</taxon>
        <taxon>Burkholderiales</taxon>
        <taxon>Burkholderiaceae</taxon>
        <taxon>Ralstonia</taxon>
    </lineage>
</organism>
<dbReference type="InterPro" id="IPR041490">
    <property type="entry name" value="KstR2_TetR_C"/>
</dbReference>
<feature type="region of interest" description="Disordered" evidence="6">
    <location>
        <begin position="1"/>
        <end position="29"/>
    </location>
</feature>
<dbReference type="PROSITE" id="PS50977">
    <property type="entry name" value="HTH_TETR_2"/>
    <property type="match status" value="1"/>
</dbReference>
<dbReference type="Pfam" id="PF00440">
    <property type="entry name" value="TetR_N"/>
    <property type="match status" value="1"/>
</dbReference>
<dbReference type="Gene3D" id="1.10.357.10">
    <property type="entry name" value="Tetracycline Repressor, domain 2"/>
    <property type="match status" value="1"/>
</dbReference>
<keyword evidence="2" id="KW-0805">Transcription regulation</keyword>
<evidence type="ECO:0000313" key="9">
    <source>
        <dbReference type="Proteomes" id="UP001189616"/>
    </source>
</evidence>
<accession>A0ABN9IAR5</accession>
<name>A0ABN9IAR5_9RALS</name>
<keyword evidence="4" id="KW-0804">Transcription</keyword>
<keyword evidence="9" id="KW-1185">Reference proteome</keyword>
<evidence type="ECO:0000256" key="3">
    <source>
        <dbReference type="ARBA" id="ARBA00023125"/>
    </source>
</evidence>
<proteinExistence type="predicted"/>
<dbReference type="RefSeq" id="WP_316654881.1">
    <property type="nucleotide sequence ID" value="NZ_CATYWO010000001.1"/>
</dbReference>
<dbReference type="PANTHER" id="PTHR30055:SF175">
    <property type="entry name" value="HTH-TYPE TRANSCRIPTIONAL REPRESSOR KSTR2"/>
    <property type="match status" value="1"/>
</dbReference>
<evidence type="ECO:0000313" key="8">
    <source>
        <dbReference type="EMBL" id="CAJ0776699.1"/>
    </source>
</evidence>
<comment type="caution">
    <text evidence="8">The sequence shown here is derived from an EMBL/GenBank/DDBJ whole genome shotgun (WGS) entry which is preliminary data.</text>
</comment>
<dbReference type="PANTHER" id="PTHR30055">
    <property type="entry name" value="HTH-TYPE TRANSCRIPTIONAL REGULATOR RUTR"/>
    <property type="match status" value="1"/>
</dbReference>
<dbReference type="Pfam" id="PF17932">
    <property type="entry name" value="TetR_C_24"/>
    <property type="match status" value="1"/>
</dbReference>
<feature type="DNA-binding region" description="H-T-H motif" evidence="5">
    <location>
        <begin position="60"/>
        <end position="79"/>
    </location>
</feature>
<evidence type="ECO:0000256" key="6">
    <source>
        <dbReference type="SAM" id="MobiDB-lite"/>
    </source>
</evidence>
<evidence type="ECO:0000256" key="5">
    <source>
        <dbReference type="PROSITE-ProRule" id="PRU00335"/>
    </source>
</evidence>
<dbReference type="SUPFAM" id="SSF48498">
    <property type="entry name" value="Tetracyclin repressor-like, C-terminal domain"/>
    <property type="match status" value="1"/>
</dbReference>
<dbReference type="PRINTS" id="PR00455">
    <property type="entry name" value="HTHTETR"/>
</dbReference>
<dbReference type="InterPro" id="IPR009057">
    <property type="entry name" value="Homeodomain-like_sf"/>
</dbReference>
<dbReference type="InterPro" id="IPR023772">
    <property type="entry name" value="DNA-bd_HTH_TetR-type_CS"/>
</dbReference>
<evidence type="ECO:0000256" key="4">
    <source>
        <dbReference type="ARBA" id="ARBA00023163"/>
    </source>
</evidence>
<dbReference type="InterPro" id="IPR001647">
    <property type="entry name" value="HTH_TetR"/>
</dbReference>
<dbReference type="InterPro" id="IPR036271">
    <property type="entry name" value="Tet_transcr_reg_TetR-rel_C_sf"/>
</dbReference>
<protein>
    <recommendedName>
        <fullName evidence="7">HTH tetR-type domain-containing protein</fullName>
    </recommendedName>
</protein>
<sequence length="233" mass="26114">MSTVRKTAVPDVHPSAESEAPQASVPVTRPHIAERQEARRRQILDTAAQLFFTKGYAGMTMSDLCAALGVTKPAVYYYFTDKYEIFDILCREAAQVCLSAIRETADPALPVRERLQACLLEMARRCIRCHYAAALTYRDRQYLRPETVEWLHGMSRAYYRDLYALLDEGKRTGVFEFGDARVAAHSMGGVMGFMYTWHDPSRIDAEVLAHELSSAMMKIILPAAAALAPTRAS</sequence>
<dbReference type="PROSITE" id="PS01081">
    <property type="entry name" value="HTH_TETR_1"/>
    <property type="match status" value="1"/>
</dbReference>
<evidence type="ECO:0000256" key="1">
    <source>
        <dbReference type="ARBA" id="ARBA00022491"/>
    </source>
</evidence>
<keyword evidence="3 5" id="KW-0238">DNA-binding</keyword>
<reference evidence="8 9" key="1">
    <citation type="submission" date="2023-07" db="EMBL/GenBank/DDBJ databases">
        <authorList>
            <person name="Peeters C."/>
        </authorList>
    </citation>
    <scope>NUCLEOTIDE SEQUENCE [LARGE SCALE GENOMIC DNA]</scope>
    <source>
        <strain evidence="8 9">LMG 7141</strain>
    </source>
</reference>
<dbReference type="EMBL" id="CATYWO010000001">
    <property type="protein sequence ID" value="CAJ0776699.1"/>
    <property type="molecule type" value="Genomic_DNA"/>
</dbReference>
<evidence type="ECO:0000259" key="7">
    <source>
        <dbReference type="PROSITE" id="PS50977"/>
    </source>
</evidence>
<keyword evidence="1" id="KW-0678">Repressor</keyword>
<dbReference type="Proteomes" id="UP001189616">
    <property type="component" value="Unassembled WGS sequence"/>
</dbReference>
<feature type="domain" description="HTH tetR-type" evidence="7">
    <location>
        <begin position="37"/>
        <end position="97"/>
    </location>
</feature>
<dbReference type="InterPro" id="IPR050109">
    <property type="entry name" value="HTH-type_TetR-like_transc_reg"/>
</dbReference>
<gene>
    <name evidence="8" type="ORF">LMG7141_00528</name>
</gene>
<evidence type="ECO:0000256" key="2">
    <source>
        <dbReference type="ARBA" id="ARBA00023015"/>
    </source>
</evidence>
<dbReference type="SUPFAM" id="SSF46689">
    <property type="entry name" value="Homeodomain-like"/>
    <property type="match status" value="1"/>
</dbReference>